<reference evidence="4 5" key="1">
    <citation type="submission" date="2016-12" db="EMBL/GenBank/DDBJ databases">
        <title>The genomes of Aspergillus section Nigri reveals drivers in fungal speciation.</title>
        <authorList>
            <consortium name="DOE Joint Genome Institute"/>
            <person name="Vesth T.C."/>
            <person name="Nybo J."/>
            <person name="Theobald S."/>
            <person name="Brandl J."/>
            <person name="Frisvad J.C."/>
            <person name="Nielsen K.F."/>
            <person name="Lyhne E.K."/>
            <person name="Kogle M.E."/>
            <person name="Kuo A."/>
            <person name="Riley R."/>
            <person name="Clum A."/>
            <person name="Nolan M."/>
            <person name="Lipzen A."/>
            <person name="Salamov A."/>
            <person name="Henrissat B."/>
            <person name="Wiebenga A."/>
            <person name="De Vries R.P."/>
            <person name="Grigoriev I.V."/>
            <person name="Mortensen U.H."/>
            <person name="Andersen M.R."/>
            <person name="Baker S.E."/>
        </authorList>
    </citation>
    <scope>NUCLEOTIDE SEQUENCE [LARGE SCALE GENOMIC DNA]</scope>
    <source>
        <strain evidence="4 5">CBS 115572</strain>
    </source>
</reference>
<dbReference type="Proteomes" id="UP000246702">
    <property type="component" value="Unassembled WGS sequence"/>
</dbReference>
<gene>
    <name evidence="4" type="ORF">BO94DRAFT_615569</name>
</gene>
<organism evidence="4 5">
    <name type="scientific">Aspergillus sclerotioniger CBS 115572</name>
    <dbReference type="NCBI Taxonomy" id="1450535"/>
    <lineage>
        <taxon>Eukaryota</taxon>
        <taxon>Fungi</taxon>
        <taxon>Dikarya</taxon>
        <taxon>Ascomycota</taxon>
        <taxon>Pezizomycotina</taxon>
        <taxon>Eurotiomycetes</taxon>
        <taxon>Eurotiomycetidae</taxon>
        <taxon>Eurotiales</taxon>
        <taxon>Aspergillaceae</taxon>
        <taxon>Aspergillus</taxon>
        <taxon>Aspergillus subgen. Circumdati</taxon>
    </lineage>
</organism>
<accession>A0A317UTK4</accession>
<evidence type="ECO:0000313" key="5">
    <source>
        <dbReference type="Proteomes" id="UP000246702"/>
    </source>
</evidence>
<dbReference type="EMBL" id="MSFK01000066">
    <property type="protein sequence ID" value="PWY64791.1"/>
    <property type="molecule type" value="Genomic_DNA"/>
</dbReference>
<dbReference type="AlphaFoldDB" id="A0A317UTK4"/>
<keyword evidence="2" id="KW-1133">Transmembrane helix</keyword>
<protein>
    <recommendedName>
        <fullName evidence="6">Mid2 domain-containing protein</fullName>
    </recommendedName>
</protein>
<evidence type="ECO:0008006" key="6">
    <source>
        <dbReference type="Google" id="ProtNLM"/>
    </source>
</evidence>
<dbReference type="GeneID" id="37118902"/>
<dbReference type="OrthoDB" id="5215637at2759"/>
<feature type="signal peptide" evidence="3">
    <location>
        <begin position="1"/>
        <end position="25"/>
    </location>
</feature>
<dbReference type="RefSeq" id="XP_025461337.1">
    <property type="nucleotide sequence ID" value="XM_025616759.1"/>
</dbReference>
<evidence type="ECO:0000256" key="3">
    <source>
        <dbReference type="SAM" id="SignalP"/>
    </source>
</evidence>
<keyword evidence="2" id="KW-0812">Transmembrane</keyword>
<keyword evidence="2" id="KW-0472">Membrane</keyword>
<keyword evidence="5" id="KW-1185">Reference proteome</keyword>
<feature type="compositionally biased region" description="Basic and acidic residues" evidence="1">
    <location>
        <begin position="232"/>
        <end position="246"/>
    </location>
</feature>
<dbReference type="STRING" id="1450535.A0A317UTK4"/>
<name>A0A317UTK4_9EURO</name>
<proteinExistence type="predicted"/>
<comment type="caution">
    <text evidence="4">The sequence shown here is derived from an EMBL/GenBank/DDBJ whole genome shotgun (WGS) entry which is preliminary data.</text>
</comment>
<sequence>MKMKPPTTTTLSIILPLLPLTTATATGTGAKCYAPDGTLVPNTIYQPCISISGVHSMCCRLNAANPESCDPSGLCLSTAQSTSTGTTSTTYYREFCTDSSWNSTNCLSRDICSSRNGGNSNWSNQLTPCGNSLWCCGSTNACCSSGAAFKLNRTLIDFLDESASGSGSATASVSTVTVVPTGEGVSKGMEEMDGGLSHKAKIGVGVGVALGGLVLGLVGVGVGFFWGRKRNQGGEREGSVRLEKPKGVIGGGGAAGDGGDEDGNGSVSSKTPCLEVVRCG</sequence>
<evidence type="ECO:0000256" key="2">
    <source>
        <dbReference type="SAM" id="Phobius"/>
    </source>
</evidence>
<feature type="transmembrane region" description="Helical" evidence="2">
    <location>
        <begin position="202"/>
        <end position="226"/>
    </location>
</feature>
<evidence type="ECO:0000313" key="4">
    <source>
        <dbReference type="EMBL" id="PWY64791.1"/>
    </source>
</evidence>
<feature type="compositionally biased region" description="Gly residues" evidence="1">
    <location>
        <begin position="248"/>
        <end position="257"/>
    </location>
</feature>
<feature type="region of interest" description="Disordered" evidence="1">
    <location>
        <begin position="232"/>
        <end position="271"/>
    </location>
</feature>
<evidence type="ECO:0000256" key="1">
    <source>
        <dbReference type="SAM" id="MobiDB-lite"/>
    </source>
</evidence>
<feature type="chain" id="PRO_5016410792" description="Mid2 domain-containing protein" evidence="3">
    <location>
        <begin position="26"/>
        <end position="280"/>
    </location>
</feature>
<keyword evidence="3" id="KW-0732">Signal</keyword>